<dbReference type="AlphaFoldDB" id="A0A5M8NYV7"/>
<proteinExistence type="predicted"/>
<feature type="region of interest" description="Disordered" evidence="1">
    <location>
        <begin position="78"/>
        <end position="136"/>
    </location>
</feature>
<comment type="caution">
    <text evidence="3">The sequence shown here is derived from an EMBL/GenBank/DDBJ whole genome shotgun (WGS) entry which is preliminary data.</text>
</comment>
<feature type="chain" id="PRO_5024310581" description="DUF4189 domain-containing protein" evidence="2">
    <location>
        <begin position="22"/>
        <end position="136"/>
    </location>
</feature>
<dbReference type="Proteomes" id="UP000324575">
    <property type="component" value="Unassembled WGS sequence"/>
</dbReference>
<evidence type="ECO:0008006" key="5">
    <source>
        <dbReference type="Google" id="ProtNLM"/>
    </source>
</evidence>
<keyword evidence="2" id="KW-0732">Signal</keyword>
<organism evidence="3 4">
    <name type="scientific">Candidatus Ordinivivax streblomastigis</name>
    <dbReference type="NCBI Taxonomy" id="2540710"/>
    <lineage>
        <taxon>Bacteria</taxon>
        <taxon>Pseudomonadati</taxon>
        <taxon>Bacteroidota</taxon>
        <taxon>Bacteroidia</taxon>
        <taxon>Bacteroidales</taxon>
        <taxon>Candidatus Ordinivivax</taxon>
    </lineage>
</organism>
<reference evidence="3 4" key="1">
    <citation type="submission" date="2019-03" db="EMBL/GenBank/DDBJ databases">
        <title>Single cell metagenomics reveals metabolic interactions within the superorganism composed of flagellate Streblomastix strix and complex community of Bacteroidetes bacteria on its surface.</title>
        <authorList>
            <person name="Treitli S.C."/>
            <person name="Kolisko M."/>
            <person name="Husnik F."/>
            <person name="Keeling P."/>
            <person name="Hampl V."/>
        </authorList>
    </citation>
    <scope>NUCLEOTIDE SEQUENCE [LARGE SCALE GENOMIC DNA]</scope>
    <source>
        <strain evidence="3">St1</strain>
    </source>
</reference>
<sequence>MKKVFYSLATLALVFVLASCSQDDDKQNLDGIEGNMESRAAILGYFDTDTYVESVAEQCAAGNHENCDIYADGTHKACSYSEHSGTNHDGTNHDGTSHGTHDANGHSHNDSDENHNNGNHSNETHNNENHNNGGHH</sequence>
<protein>
    <recommendedName>
        <fullName evidence="5">DUF4189 domain-containing protein</fullName>
    </recommendedName>
</protein>
<accession>A0A5M8NYV7</accession>
<evidence type="ECO:0000256" key="1">
    <source>
        <dbReference type="SAM" id="MobiDB-lite"/>
    </source>
</evidence>
<evidence type="ECO:0000256" key="2">
    <source>
        <dbReference type="SAM" id="SignalP"/>
    </source>
</evidence>
<feature type="signal peptide" evidence="2">
    <location>
        <begin position="1"/>
        <end position="21"/>
    </location>
</feature>
<feature type="compositionally biased region" description="Basic and acidic residues" evidence="1">
    <location>
        <begin position="90"/>
        <end position="115"/>
    </location>
</feature>
<dbReference type="EMBL" id="SNRX01000021">
    <property type="protein sequence ID" value="KAA6301334.1"/>
    <property type="molecule type" value="Genomic_DNA"/>
</dbReference>
<gene>
    <name evidence="3" type="ORF">EZS26_002531</name>
</gene>
<name>A0A5M8NYV7_9BACT</name>
<evidence type="ECO:0000313" key="3">
    <source>
        <dbReference type="EMBL" id="KAA6301334.1"/>
    </source>
</evidence>
<dbReference type="PROSITE" id="PS51257">
    <property type="entry name" value="PROKAR_LIPOPROTEIN"/>
    <property type="match status" value="1"/>
</dbReference>
<evidence type="ECO:0000313" key="4">
    <source>
        <dbReference type="Proteomes" id="UP000324575"/>
    </source>
</evidence>